<evidence type="ECO:0000313" key="3">
    <source>
        <dbReference type="Proteomes" id="UP000005707"/>
    </source>
</evidence>
<name>F7Q1E9_9MOLU</name>
<dbReference type="OrthoDB" id="122388at2"/>
<dbReference type="AlphaFoldDB" id="F7Q1E9"/>
<comment type="caution">
    <text evidence="2">The sequence shown here is derived from an EMBL/GenBank/DDBJ whole genome shotgun (WGS) entry which is preliminary data.</text>
</comment>
<accession>F7Q1E9</accession>
<evidence type="ECO:0000313" key="2">
    <source>
        <dbReference type="EMBL" id="ERJ12868.1"/>
    </source>
</evidence>
<keyword evidence="2" id="KW-0808">Transferase</keyword>
<dbReference type="PANTHER" id="PTHR43861">
    <property type="entry name" value="TRANS-ACONITATE 2-METHYLTRANSFERASE-RELATED"/>
    <property type="match status" value="1"/>
</dbReference>
<dbReference type="CDD" id="cd02440">
    <property type="entry name" value="AdoMet_MTases"/>
    <property type="match status" value="1"/>
</dbReference>
<evidence type="ECO:0000259" key="1">
    <source>
        <dbReference type="Pfam" id="PF08241"/>
    </source>
</evidence>
<dbReference type="RefSeq" id="WP_008825719.1">
    <property type="nucleotide sequence ID" value="NZ_AFNU02000003.1"/>
</dbReference>
<dbReference type="GO" id="GO:0008757">
    <property type="term" value="F:S-adenosylmethionine-dependent methyltransferase activity"/>
    <property type="evidence" value="ECO:0007669"/>
    <property type="project" value="InterPro"/>
</dbReference>
<feature type="domain" description="Methyltransferase type 11" evidence="1">
    <location>
        <begin position="51"/>
        <end position="144"/>
    </location>
</feature>
<dbReference type="EC" id="2.5.1.47" evidence="2"/>
<reference evidence="2 3" key="1">
    <citation type="journal article" date="2011" name="J. Bacteriol.">
        <title>Genome sequence of Haloplasma contractile, an unusual contractile bacterium from a deep-sea anoxic brine lake.</title>
        <authorList>
            <person name="Antunes A."/>
            <person name="Alam I."/>
            <person name="El Dorry H."/>
            <person name="Siam R."/>
            <person name="Robertson A."/>
            <person name="Bajic V.B."/>
            <person name="Stingl U."/>
        </authorList>
    </citation>
    <scope>NUCLEOTIDE SEQUENCE [LARGE SCALE GENOMIC DNA]</scope>
    <source>
        <strain evidence="2 3">SSD-17B</strain>
    </source>
</reference>
<dbReference type="SUPFAM" id="SSF53335">
    <property type="entry name" value="S-adenosyl-L-methionine-dependent methyltransferases"/>
    <property type="match status" value="1"/>
</dbReference>
<sequence>MSDFRELFDQWAPYYDETITDKNGEYKEVFENYKSILFGIAEEVSDYRTILEIGTGTGNLAEVLVNQGLDVTCIEPSKEMRSIATKKHPNLNISDGSFLSIPFVNKKFDAIVSSYAFHHLTLEEKQQAVNYLNQFIKPAGKLIIADSMFETPAYKEGLLKTVRNQNAKRLLYDLETEFYEYLDDMFNLFSQLNYEVTVTKKNKYVWILVATKGGFLDG</sequence>
<keyword evidence="3" id="KW-1185">Reference proteome</keyword>
<dbReference type="InterPro" id="IPR029063">
    <property type="entry name" value="SAM-dependent_MTases_sf"/>
</dbReference>
<dbReference type="InterPro" id="IPR013216">
    <property type="entry name" value="Methyltransf_11"/>
</dbReference>
<protein>
    <submittedName>
        <fullName evidence="2">Cysteine synthase A protein</fullName>
        <ecNumber evidence="2">2.5.1.47</ecNumber>
    </submittedName>
</protein>
<dbReference type="Pfam" id="PF08241">
    <property type="entry name" value="Methyltransf_11"/>
    <property type="match status" value="1"/>
</dbReference>
<dbReference type="Gene3D" id="3.40.50.150">
    <property type="entry name" value="Vaccinia Virus protein VP39"/>
    <property type="match status" value="1"/>
</dbReference>
<dbReference type="EMBL" id="AFNU02000003">
    <property type="protein sequence ID" value="ERJ12868.1"/>
    <property type="molecule type" value="Genomic_DNA"/>
</dbReference>
<dbReference type="STRING" id="1033810.HLPCO_001208"/>
<organism evidence="2 3">
    <name type="scientific">Haloplasma contractile SSD-17B</name>
    <dbReference type="NCBI Taxonomy" id="1033810"/>
    <lineage>
        <taxon>Bacteria</taxon>
        <taxon>Bacillati</taxon>
        <taxon>Mycoplasmatota</taxon>
        <taxon>Mollicutes</taxon>
        <taxon>Haloplasmatales</taxon>
        <taxon>Haloplasmataceae</taxon>
        <taxon>Haloplasma</taxon>
    </lineage>
</organism>
<gene>
    <name evidence="2" type="ORF">HLPCO_001208</name>
</gene>
<dbReference type="FunCoup" id="F7Q1E9">
    <property type="interactions" value="63"/>
</dbReference>
<reference evidence="2 3" key="2">
    <citation type="journal article" date="2013" name="PLoS ONE">
        <title>INDIGO - INtegrated Data Warehouse of MIcrobial GenOmes with Examples from the Red Sea Extremophiles.</title>
        <authorList>
            <person name="Alam I."/>
            <person name="Antunes A."/>
            <person name="Kamau A.A."/>
            <person name="Ba Alawi W."/>
            <person name="Kalkatawi M."/>
            <person name="Stingl U."/>
            <person name="Bajic V.B."/>
        </authorList>
    </citation>
    <scope>NUCLEOTIDE SEQUENCE [LARGE SCALE GENOMIC DNA]</scope>
    <source>
        <strain evidence="2 3">SSD-17B</strain>
    </source>
</reference>
<dbReference type="Proteomes" id="UP000005707">
    <property type="component" value="Unassembled WGS sequence"/>
</dbReference>
<dbReference type="InParanoid" id="F7Q1E9"/>
<dbReference type="eggNOG" id="COG2226">
    <property type="taxonomic scope" value="Bacteria"/>
</dbReference>
<dbReference type="GO" id="GO:0004124">
    <property type="term" value="F:cysteine synthase activity"/>
    <property type="evidence" value="ECO:0007669"/>
    <property type="project" value="UniProtKB-EC"/>
</dbReference>
<proteinExistence type="predicted"/>